<sequence length="499" mass="53796">MNSLFYLPPARQLGAPAARVFYSRRRMRAQRGSRPDIKSQRSVQVRAPTQAQLKSPTWGNEEDDGPTAHPPAVSRYETKGAPVKGPQGLVHASERCPSTSQSAVPAINHAPAAPTALTTAPLDWTTPSCTLPRAPARQGGPTRGGSPLRPRPLPGQRRKHLGSKHNGAHRPPWTKTRQLTSTGIPPSAHGGTVRLNNRDLRRCSGLTTKHPRLSVDQPKGKPCLRSYRARGSLCASHIGSASSGVKHNQKGPRPGRKRRDSPTLGIGQPQSTRAPRRIPPAATTVAHQRKANTARATALVYQTQPQATATSPPAYQTQGRAKAYYRQGNPPRTQSNGSAVCLNNRATPSADRALTGRAAGTPQGSKAASDASKPRLPRECRELAQQCDAKSRASSQGAQQGAGRKQPPHPILKSQRAPPNAQGNRLTANRYRHPWIATPSPPLKQRRRPGKQSAKDNKEKAKKTHLWELNAHVGLGQPRTRHHAQSGRSGHPSVTVPLA</sequence>
<feature type="compositionally biased region" description="Polar residues" evidence="1">
    <location>
        <begin position="175"/>
        <end position="184"/>
    </location>
</feature>
<evidence type="ECO:0000313" key="2">
    <source>
        <dbReference type="EMBL" id="PCH39671.1"/>
    </source>
</evidence>
<feature type="compositionally biased region" description="Basic residues" evidence="1">
    <location>
        <begin position="247"/>
        <end position="259"/>
    </location>
</feature>
<feature type="compositionally biased region" description="Polar residues" evidence="1">
    <location>
        <begin position="40"/>
        <end position="58"/>
    </location>
</feature>
<keyword evidence="3" id="KW-1185">Reference proteome</keyword>
<evidence type="ECO:0000256" key="1">
    <source>
        <dbReference type="SAM" id="MobiDB-lite"/>
    </source>
</evidence>
<dbReference type="AlphaFoldDB" id="A0A2H3JCQ6"/>
<dbReference type="Proteomes" id="UP000218811">
    <property type="component" value="Unassembled WGS sequence"/>
</dbReference>
<feature type="compositionally biased region" description="Basic and acidic residues" evidence="1">
    <location>
        <begin position="372"/>
        <end position="382"/>
    </location>
</feature>
<accession>A0A2H3JCQ6</accession>
<feature type="region of interest" description="Disordered" evidence="1">
    <location>
        <begin position="238"/>
        <end position="293"/>
    </location>
</feature>
<dbReference type="EMBL" id="KB468031">
    <property type="protein sequence ID" value="PCH39671.1"/>
    <property type="molecule type" value="Genomic_DNA"/>
</dbReference>
<feature type="compositionally biased region" description="Basic residues" evidence="1">
    <location>
        <begin position="156"/>
        <end position="168"/>
    </location>
</feature>
<gene>
    <name evidence="2" type="ORF">WOLCODRAFT_159260</name>
</gene>
<evidence type="ECO:0000313" key="3">
    <source>
        <dbReference type="Proteomes" id="UP000218811"/>
    </source>
</evidence>
<feature type="compositionally biased region" description="Low complexity" evidence="1">
    <location>
        <begin position="118"/>
        <end position="127"/>
    </location>
</feature>
<proteinExistence type="predicted"/>
<reference evidence="2 3" key="1">
    <citation type="journal article" date="2012" name="Science">
        <title>The Paleozoic origin of enzymatic lignin decomposition reconstructed from 31 fungal genomes.</title>
        <authorList>
            <person name="Floudas D."/>
            <person name="Binder M."/>
            <person name="Riley R."/>
            <person name="Barry K."/>
            <person name="Blanchette R.A."/>
            <person name="Henrissat B."/>
            <person name="Martinez A.T."/>
            <person name="Otillar R."/>
            <person name="Spatafora J.W."/>
            <person name="Yadav J.S."/>
            <person name="Aerts A."/>
            <person name="Benoit I."/>
            <person name="Boyd A."/>
            <person name="Carlson A."/>
            <person name="Copeland A."/>
            <person name="Coutinho P.M."/>
            <person name="de Vries R.P."/>
            <person name="Ferreira P."/>
            <person name="Findley K."/>
            <person name="Foster B."/>
            <person name="Gaskell J."/>
            <person name="Glotzer D."/>
            <person name="Gorecki P."/>
            <person name="Heitman J."/>
            <person name="Hesse C."/>
            <person name="Hori C."/>
            <person name="Igarashi K."/>
            <person name="Jurgens J.A."/>
            <person name="Kallen N."/>
            <person name="Kersten P."/>
            <person name="Kohler A."/>
            <person name="Kuees U."/>
            <person name="Kumar T.K.A."/>
            <person name="Kuo A."/>
            <person name="LaButti K."/>
            <person name="Larrondo L.F."/>
            <person name="Lindquist E."/>
            <person name="Ling A."/>
            <person name="Lombard V."/>
            <person name="Lucas S."/>
            <person name="Lundell T."/>
            <person name="Martin R."/>
            <person name="McLaughlin D.J."/>
            <person name="Morgenstern I."/>
            <person name="Morin E."/>
            <person name="Murat C."/>
            <person name="Nagy L.G."/>
            <person name="Nolan M."/>
            <person name="Ohm R.A."/>
            <person name="Patyshakuliyeva A."/>
            <person name="Rokas A."/>
            <person name="Ruiz-Duenas F.J."/>
            <person name="Sabat G."/>
            <person name="Salamov A."/>
            <person name="Samejima M."/>
            <person name="Schmutz J."/>
            <person name="Slot J.C."/>
            <person name="St John F."/>
            <person name="Stenlid J."/>
            <person name="Sun H."/>
            <person name="Sun S."/>
            <person name="Syed K."/>
            <person name="Tsang A."/>
            <person name="Wiebenga A."/>
            <person name="Young D."/>
            <person name="Pisabarro A."/>
            <person name="Eastwood D.C."/>
            <person name="Martin F."/>
            <person name="Cullen D."/>
            <person name="Grigoriev I.V."/>
            <person name="Hibbett D.S."/>
        </authorList>
    </citation>
    <scope>NUCLEOTIDE SEQUENCE [LARGE SCALE GENOMIC DNA]</scope>
    <source>
        <strain evidence="2 3">MD-104</strain>
    </source>
</reference>
<organism evidence="2 3">
    <name type="scientific">Wolfiporia cocos (strain MD-104)</name>
    <name type="common">Brown rot fungus</name>
    <dbReference type="NCBI Taxonomy" id="742152"/>
    <lineage>
        <taxon>Eukaryota</taxon>
        <taxon>Fungi</taxon>
        <taxon>Dikarya</taxon>
        <taxon>Basidiomycota</taxon>
        <taxon>Agaricomycotina</taxon>
        <taxon>Agaricomycetes</taxon>
        <taxon>Polyporales</taxon>
        <taxon>Phaeolaceae</taxon>
        <taxon>Wolfiporia</taxon>
    </lineage>
</organism>
<name>A0A2H3JCQ6_WOLCO</name>
<feature type="region of interest" description="Disordered" evidence="1">
    <location>
        <begin position="118"/>
        <end position="224"/>
    </location>
</feature>
<protein>
    <submittedName>
        <fullName evidence="2">Uncharacterized protein</fullName>
    </submittedName>
</protein>
<feature type="region of interest" description="Disordered" evidence="1">
    <location>
        <begin position="350"/>
        <end position="499"/>
    </location>
</feature>
<feature type="region of interest" description="Disordered" evidence="1">
    <location>
        <begin position="25"/>
        <end position="103"/>
    </location>
</feature>